<keyword evidence="2" id="KW-1185">Reference proteome</keyword>
<dbReference type="EMBL" id="PGOL01000204">
    <property type="protein sequence ID" value="PKI74495.1"/>
    <property type="molecule type" value="Genomic_DNA"/>
</dbReference>
<reference evidence="1 2" key="1">
    <citation type="submission" date="2017-11" db="EMBL/GenBank/DDBJ databases">
        <title>De-novo sequencing of pomegranate (Punica granatum L.) genome.</title>
        <authorList>
            <person name="Akparov Z."/>
            <person name="Amiraslanov A."/>
            <person name="Hajiyeva S."/>
            <person name="Abbasov M."/>
            <person name="Kaur K."/>
            <person name="Hamwieh A."/>
            <person name="Solovyev V."/>
            <person name="Salamov A."/>
            <person name="Braich B."/>
            <person name="Kosarev P."/>
            <person name="Mahmoud A."/>
            <person name="Hajiyev E."/>
            <person name="Babayeva S."/>
            <person name="Izzatullayeva V."/>
            <person name="Mammadov A."/>
            <person name="Mammadov A."/>
            <person name="Sharifova S."/>
            <person name="Ojaghi J."/>
            <person name="Eynullazada K."/>
            <person name="Bayramov B."/>
            <person name="Abdulazimova A."/>
            <person name="Shahmuradov I."/>
        </authorList>
    </citation>
    <scope>NUCLEOTIDE SEQUENCE [LARGE SCALE GENOMIC DNA]</scope>
    <source>
        <strain evidence="2">cv. AG2017</strain>
        <tissue evidence="1">Leaf</tissue>
    </source>
</reference>
<name>A0A2I0L1B2_PUNGR</name>
<dbReference type="OrthoDB" id="1908822at2759"/>
<proteinExistence type="predicted"/>
<protein>
    <submittedName>
        <fullName evidence="1">Uncharacterized protein</fullName>
    </submittedName>
</protein>
<dbReference type="Proteomes" id="UP000233551">
    <property type="component" value="Unassembled WGS sequence"/>
</dbReference>
<dbReference type="AlphaFoldDB" id="A0A2I0L1B2"/>
<accession>A0A2I0L1B2</accession>
<comment type="caution">
    <text evidence="1">The sequence shown here is derived from an EMBL/GenBank/DDBJ whole genome shotgun (WGS) entry which is preliminary data.</text>
</comment>
<sequence length="145" mass="16015">MEQPPKPMSSSSTFIEDQRMKKGKKRLPTPQELISHYEAQGMDSQQASIKVIEDLQRMLFRVSSSSGSFRKDKLLFQQVSRKMDSAISRLAILEMKLDSKPSYPAAIAMGIASGAALKGIESVLPHAMNAFGQIWSAVGSINKQQ</sequence>
<evidence type="ECO:0000313" key="1">
    <source>
        <dbReference type="EMBL" id="PKI74495.1"/>
    </source>
</evidence>
<organism evidence="1 2">
    <name type="scientific">Punica granatum</name>
    <name type="common">Pomegranate</name>
    <dbReference type="NCBI Taxonomy" id="22663"/>
    <lineage>
        <taxon>Eukaryota</taxon>
        <taxon>Viridiplantae</taxon>
        <taxon>Streptophyta</taxon>
        <taxon>Embryophyta</taxon>
        <taxon>Tracheophyta</taxon>
        <taxon>Spermatophyta</taxon>
        <taxon>Magnoliopsida</taxon>
        <taxon>eudicotyledons</taxon>
        <taxon>Gunneridae</taxon>
        <taxon>Pentapetalae</taxon>
        <taxon>rosids</taxon>
        <taxon>malvids</taxon>
        <taxon>Myrtales</taxon>
        <taxon>Lythraceae</taxon>
        <taxon>Punica</taxon>
    </lineage>
</organism>
<gene>
    <name evidence="1" type="ORF">CRG98_005115</name>
</gene>
<dbReference type="GeneID" id="116201812"/>
<evidence type="ECO:0000313" key="2">
    <source>
        <dbReference type="Proteomes" id="UP000233551"/>
    </source>
</evidence>